<dbReference type="GeneID" id="85322534"/>
<dbReference type="PANTHER" id="PTHR46411">
    <property type="entry name" value="FAMILY ATPASE, PUTATIVE-RELATED"/>
    <property type="match status" value="1"/>
</dbReference>
<accession>A0AA40ECC5</accession>
<dbReference type="Proteomes" id="UP001172101">
    <property type="component" value="Unassembled WGS sequence"/>
</dbReference>
<protein>
    <recommendedName>
        <fullName evidence="4">ATPase AAA-type core domain-containing protein</fullName>
    </recommendedName>
</protein>
<name>A0AA40ECC5_9PEZI</name>
<evidence type="ECO:0000313" key="3">
    <source>
        <dbReference type="Proteomes" id="UP001172101"/>
    </source>
</evidence>
<evidence type="ECO:0000256" key="1">
    <source>
        <dbReference type="SAM" id="MobiDB-lite"/>
    </source>
</evidence>
<dbReference type="Gene3D" id="3.40.50.300">
    <property type="entry name" value="P-loop containing nucleotide triphosphate hydrolases"/>
    <property type="match status" value="1"/>
</dbReference>
<dbReference type="AlphaFoldDB" id="A0AA40ECC5"/>
<feature type="region of interest" description="Disordered" evidence="1">
    <location>
        <begin position="237"/>
        <end position="257"/>
    </location>
</feature>
<dbReference type="InterPro" id="IPR027417">
    <property type="entry name" value="P-loop_NTPase"/>
</dbReference>
<comment type="caution">
    <text evidence="2">The sequence shown here is derived from an EMBL/GenBank/DDBJ whole genome shotgun (WGS) entry which is preliminary data.</text>
</comment>
<dbReference type="RefSeq" id="XP_060303657.1">
    <property type="nucleotide sequence ID" value="XM_060439264.1"/>
</dbReference>
<dbReference type="SUPFAM" id="SSF52540">
    <property type="entry name" value="P-loop containing nucleoside triphosphate hydrolases"/>
    <property type="match status" value="1"/>
</dbReference>
<evidence type="ECO:0008006" key="4">
    <source>
        <dbReference type="Google" id="ProtNLM"/>
    </source>
</evidence>
<keyword evidence="3" id="KW-1185">Reference proteome</keyword>
<sequence>MEYKKIDELHSPEFRASEFKKLVFDEKEITGQCFLILLSGTSGSGKTLMVESSDLFQRPLLRIGSMKYDLTQHVSQKIYLKQNIENAKVWKGLVLLEGEAPTTEDQRPFLERAAGNDDFLSSFVRQIEYFKGIVFMTTDLTDPIDAAVKSRAQIHLTFSSLTSPMRMQVWRNFIDVVPKEVGVLSEVDITGLAKWKMNGREIKNTINMVITWCQKNNKPLDIGAVEDLISLVSPFATKESSPGPAGDESYQDIGQGRFAGQLVRLPLRSGD</sequence>
<dbReference type="EMBL" id="JAUIRO010000001">
    <property type="protein sequence ID" value="KAK0734780.1"/>
    <property type="molecule type" value="Genomic_DNA"/>
</dbReference>
<gene>
    <name evidence="2" type="ORF">B0T26DRAFT_671021</name>
</gene>
<proteinExistence type="predicted"/>
<reference evidence="2" key="1">
    <citation type="submission" date="2023-06" db="EMBL/GenBank/DDBJ databases">
        <title>Genome-scale phylogeny and comparative genomics of the fungal order Sordariales.</title>
        <authorList>
            <consortium name="Lawrence Berkeley National Laboratory"/>
            <person name="Hensen N."/>
            <person name="Bonometti L."/>
            <person name="Westerberg I."/>
            <person name="Brannstrom I.O."/>
            <person name="Guillou S."/>
            <person name="Cros-Aarteil S."/>
            <person name="Calhoun S."/>
            <person name="Haridas S."/>
            <person name="Kuo A."/>
            <person name="Mondo S."/>
            <person name="Pangilinan J."/>
            <person name="Riley R."/>
            <person name="LaButti K."/>
            <person name="Andreopoulos B."/>
            <person name="Lipzen A."/>
            <person name="Chen C."/>
            <person name="Yanf M."/>
            <person name="Daum C."/>
            <person name="Ng V."/>
            <person name="Clum A."/>
            <person name="Steindorff A."/>
            <person name="Ohm R."/>
            <person name="Martin F."/>
            <person name="Silar P."/>
            <person name="Natvig D."/>
            <person name="Lalanne C."/>
            <person name="Gautier V."/>
            <person name="Ament-velasquez S.L."/>
            <person name="Kruys A."/>
            <person name="Hutchinson M.I."/>
            <person name="Powell A.J."/>
            <person name="Barry K."/>
            <person name="Miller A.N."/>
            <person name="Grigoriev I.V."/>
            <person name="Debuchy R."/>
            <person name="Gladieux P."/>
            <person name="Thoren M.H."/>
            <person name="Johannesson H."/>
        </authorList>
    </citation>
    <scope>NUCLEOTIDE SEQUENCE</scope>
    <source>
        <strain evidence="2">SMH2392-1A</strain>
    </source>
</reference>
<evidence type="ECO:0000313" key="2">
    <source>
        <dbReference type="EMBL" id="KAK0734780.1"/>
    </source>
</evidence>
<dbReference type="PANTHER" id="PTHR46411:SF2">
    <property type="entry name" value="AAA+ ATPASE DOMAIN-CONTAINING PROTEIN"/>
    <property type="match status" value="1"/>
</dbReference>
<organism evidence="2 3">
    <name type="scientific">Lasiosphaeria miniovina</name>
    <dbReference type="NCBI Taxonomy" id="1954250"/>
    <lineage>
        <taxon>Eukaryota</taxon>
        <taxon>Fungi</taxon>
        <taxon>Dikarya</taxon>
        <taxon>Ascomycota</taxon>
        <taxon>Pezizomycotina</taxon>
        <taxon>Sordariomycetes</taxon>
        <taxon>Sordariomycetidae</taxon>
        <taxon>Sordariales</taxon>
        <taxon>Lasiosphaeriaceae</taxon>
        <taxon>Lasiosphaeria</taxon>
    </lineage>
</organism>